<evidence type="ECO:0000259" key="1">
    <source>
        <dbReference type="Pfam" id="PF01370"/>
    </source>
</evidence>
<organism evidence="2 3">
    <name type="scientific">Saccharopolyspora shandongensis</name>
    <dbReference type="NCBI Taxonomy" id="418495"/>
    <lineage>
        <taxon>Bacteria</taxon>
        <taxon>Bacillati</taxon>
        <taxon>Actinomycetota</taxon>
        <taxon>Actinomycetes</taxon>
        <taxon>Pseudonocardiales</taxon>
        <taxon>Pseudonocardiaceae</taxon>
        <taxon>Saccharopolyspora</taxon>
    </lineage>
</organism>
<protein>
    <submittedName>
        <fullName evidence="2">Nucleoside-diphosphate-sugar epimerase</fullName>
    </submittedName>
</protein>
<dbReference type="RefSeq" id="WP_245761439.1">
    <property type="nucleotide sequence ID" value="NZ_FNOK01000032.1"/>
</dbReference>
<feature type="domain" description="NAD-dependent epimerase/dehydratase" evidence="1">
    <location>
        <begin position="5"/>
        <end position="232"/>
    </location>
</feature>
<dbReference type="Gene3D" id="3.40.50.720">
    <property type="entry name" value="NAD(P)-binding Rossmann-like Domain"/>
    <property type="match status" value="1"/>
</dbReference>
<evidence type="ECO:0000313" key="2">
    <source>
        <dbReference type="EMBL" id="SDY68144.1"/>
    </source>
</evidence>
<dbReference type="SUPFAM" id="SSF51735">
    <property type="entry name" value="NAD(P)-binding Rossmann-fold domains"/>
    <property type="match status" value="1"/>
</dbReference>
<dbReference type="GO" id="GO:0004029">
    <property type="term" value="F:aldehyde dehydrogenase (NAD+) activity"/>
    <property type="evidence" value="ECO:0007669"/>
    <property type="project" value="TreeGrafter"/>
</dbReference>
<keyword evidence="3" id="KW-1185">Reference proteome</keyword>
<dbReference type="Proteomes" id="UP000199529">
    <property type="component" value="Unassembled WGS sequence"/>
</dbReference>
<dbReference type="InterPro" id="IPR001509">
    <property type="entry name" value="Epimerase_deHydtase"/>
</dbReference>
<dbReference type="EMBL" id="FNOK01000032">
    <property type="protein sequence ID" value="SDY68144.1"/>
    <property type="molecule type" value="Genomic_DNA"/>
</dbReference>
<gene>
    <name evidence="2" type="ORF">SAMN05216215_103266</name>
</gene>
<dbReference type="GO" id="GO:0005737">
    <property type="term" value="C:cytoplasm"/>
    <property type="evidence" value="ECO:0007669"/>
    <property type="project" value="TreeGrafter"/>
</dbReference>
<dbReference type="PANTHER" id="PTHR48079:SF6">
    <property type="entry name" value="NAD(P)-BINDING DOMAIN-CONTAINING PROTEIN-RELATED"/>
    <property type="match status" value="1"/>
</dbReference>
<dbReference type="AlphaFoldDB" id="A0A1H3LVV4"/>
<dbReference type="PANTHER" id="PTHR48079">
    <property type="entry name" value="PROTEIN YEEZ"/>
    <property type="match status" value="1"/>
</dbReference>
<name>A0A1H3LVV4_9PSEU</name>
<evidence type="ECO:0000313" key="3">
    <source>
        <dbReference type="Proteomes" id="UP000199529"/>
    </source>
</evidence>
<dbReference type="InterPro" id="IPR051783">
    <property type="entry name" value="NAD(P)-dependent_oxidoreduct"/>
</dbReference>
<reference evidence="3" key="1">
    <citation type="submission" date="2016-10" db="EMBL/GenBank/DDBJ databases">
        <authorList>
            <person name="Varghese N."/>
            <person name="Submissions S."/>
        </authorList>
    </citation>
    <scope>NUCLEOTIDE SEQUENCE [LARGE SCALE GENOMIC DNA]</scope>
    <source>
        <strain evidence="3">CGMCC 4.3530</strain>
    </source>
</reference>
<accession>A0A1H3LVV4</accession>
<proteinExistence type="predicted"/>
<dbReference type="Pfam" id="PF01370">
    <property type="entry name" value="Epimerase"/>
    <property type="match status" value="1"/>
</dbReference>
<dbReference type="STRING" id="418495.SAMN05216215_103266"/>
<dbReference type="InterPro" id="IPR036291">
    <property type="entry name" value="NAD(P)-bd_dom_sf"/>
</dbReference>
<sequence>MPLRVVVAGATGVVGRTLLPLLRDRGHHVTALVRHADRLDGAVAVDDVAVADVLDPPRLRRELARVEPEVVIDQTSGFGGAGQDEGLRRTARLRENGARNLVDAAVAVGARRIIGQSMTAAYRPHGHDVLDEDSPLWTEAPGCWGDAVRALAAMEEAVLTRPDIEGVALRYGALYGPDTQFAPGGAIHARVCGSELPLVDDGVGLTSFTHVEDAAGAVLELLASGEPGTYNVVDNEPAESAEWLPAYARMAGGPAPVSLTMDQARTQLDWLTVHQLTEQRGATNFRLRETLGWRPAWPSWREGFASLFGLWAA</sequence>